<keyword evidence="4 10" id="KW-1133">Transmembrane helix</keyword>
<feature type="transmembrane region" description="Helical" evidence="10">
    <location>
        <begin position="23"/>
        <end position="47"/>
    </location>
</feature>
<dbReference type="PROSITE" id="PS50262">
    <property type="entry name" value="G_PROTEIN_RECEP_F1_2"/>
    <property type="match status" value="1"/>
</dbReference>
<evidence type="ECO:0000256" key="8">
    <source>
        <dbReference type="ARBA" id="ARBA00023180"/>
    </source>
</evidence>
<keyword evidence="13" id="KW-1185">Reference proteome</keyword>
<evidence type="ECO:0000256" key="1">
    <source>
        <dbReference type="ARBA" id="ARBA00004651"/>
    </source>
</evidence>
<evidence type="ECO:0000259" key="11">
    <source>
        <dbReference type="PROSITE" id="PS50262"/>
    </source>
</evidence>
<dbReference type="GO" id="GO:0001609">
    <property type="term" value="F:G protein-coupled adenosine receptor activity"/>
    <property type="evidence" value="ECO:0000318"/>
    <property type="project" value="GO_Central"/>
</dbReference>
<keyword evidence="8" id="KW-0325">Glycoprotein</keyword>
<evidence type="ECO:0000313" key="12">
    <source>
        <dbReference type="EMBL" id="EDO46616.1"/>
    </source>
</evidence>
<dbReference type="InParanoid" id="A7RPR1"/>
<feature type="transmembrane region" description="Helical" evidence="10">
    <location>
        <begin position="67"/>
        <end position="85"/>
    </location>
</feature>
<dbReference type="PRINTS" id="PR00237">
    <property type="entry name" value="GPCRRHODOPSN"/>
</dbReference>
<dbReference type="FunCoup" id="A7RPR1">
    <property type="interactions" value="49"/>
</dbReference>
<evidence type="ECO:0000256" key="2">
    <source>
        <dbReference type="ARBA" id="ARBA00022475"/>
    </source>
</evidence>
<protein>
    <recommendedName>
        <fullName evidence="11">G-protein coupled receptors family 1 profile domain-containing protein</fullName>
    </recommendedName>
</protein>
<dbReference type="KEGG" id="nve:5518685"/>
<dbReference type="InterPro" id="IPR017452">
    <property type="entry name" value="GPCR_Rhodpsn_7TM"/>
</dbReference>
<name>A7RPR1_NEMVE</name>
<evidence type="ECO:0000256" key="9">
    <source>
        <dbReference type="ARBA" id="ARBA00023224"/>
    </source>
</evidence>
<dbReference type="PANTHER" id="PTHR24246">
    <property type="entry name" value="OLFACTORY RECEPTOR AND ADENOSINE RECEPTOR"/>
    <property type="match status" value="1"/>
</dbReference>
<organism evidence="12 13">
    <name type="scientific">Nematostella vectensis</name>
    <name type="common">Starlet sea anemone</name>
    <dbReference type="NCBI Taxonomy" id="45351"/>
    <lineage>
        <taxon>Eukaryota</taxon>
        <taxon>Metazoa</taxon>
        <taxon>Cnidaria</taxon>
        <taxon>Anthozoa</taxon>
        <taxon>Hexacorallia</taxon>
        <taxon>Actiniaria</taxon>
        <taxon>Edwardsiidae</taxon>
        <taxon>Nematostella</taxon>
    </lineage>
</organism>
<evidence type="ECO:0000256" key="5">
    <source>
        <dbReference type="ARBA" id="ARBA00023040"/>
    </source>
</evidence>
<keyword evidence="6 10" id="KW-0472">Membrane</keyword>
<dbReference type="PhylomeDB" id="A7RPR1"/>
<dbReference type="eggNOG" id="KOG3656">
    <property type="taxonomic scope" value="Eukaryota"/>
</dbReference>
<dbReference type="SUPFAM" id="SSF81321">
    <property type="entry name" value="Family A G protein-coupled receptor-like"/>
    <property type="match status" value="1"/>
</dbReference>
<keyword evidence="9" id="KW-0807">Transducer</keyword>
<evidence type="ECO:0000256" key="6">
    <source>
        <dbReference type="ARBA" id="ARBA00023136"/>
    </source>
</evidence>
<evidence type="ECO:0000256" key="7">
    <source>
        <dbReference type="ARBA" id="ARBA00023170"/>
    </source>
</evidence>
<comment type="subcellular location">
    <subcellularLocation>
        <location evidence="1">Cell membrane</location>
        <topology evidence="1">Multi-pass membrane protein</topology>
    </subcellularLocation>
</comment>
<dbReference type="AlphaFoldDB" id="A7RPR1"/>
<feature type="transmembrane region" description="Helical" evidence="10">
    <location>
        <begin position="105"/>
        <end position="124"/>
    </location>
</feature>
<keyword evidence="3 10" id="KW-0812">Transmembrane</keyword>
<dbReference type="OMA" id="MAWSSAY"/>
<feature type="transmembrane region" description="Helical" evidence="10">
    <location>
        <begin position="136"/>
        <end position="158"/>
    </location>
</feature>
<evidence type="ECO:0000313" key="13">
    <source>
        <dbReference type="Proteomes" id="UP000001593"/>
    </source>
</evidence>
<dbReference type="Proteomes" id="UP000001593">
    <property type="component" value="Unassembled WGS sequence"/>
</dbReference>
<evidence type="ECO:0000256" key="3">
    <source>
        <dbReference type="ARBA" id="ARBA00022692"/>
    </source>
</evidence>
<dbReference type="EMBL" id="DS469526">
    <property type="protein sequence ID" value="EDO46616.1"/>
    <property type="molecule type" value="Genomic_DNA"/>
</dbReference>
<proteinExistence type="predicted"/>
<dbReference type="InterPro" id="IPR000276">
    <property type="entry name" value="GPCR_Rhodpsn"/>
</dbReference>
<reference evidence="12 13" key="1">
    <citation type="journal article" date="2007" name="Science">
        <title>Sea anemone genome reveals ancestral eumetazoan gene repertoire and genomic organization.</title>
        <authorList>
            <person name="Putnam N.H."/>
            <person name="Srivastava M."/>
            <person name="Hellsten U."/>
            <person name="Dirks B."/>
            <person name="Chapman J."/>
            <person name="Salamov A."/>
            <person name="Terry A."/>
            <person name="Shapiro H."/>
            <person name="Lindquist E."/>
            <person name="Kapitonov V.V."/>
            <person name="Jurka J."/>
            <person name="Genikhovich G."/>
            <person name="Grigoriev I.V."/>
            <person name="Lucas S.M."/>
            <person name="Steele R.E."/>
            <person name="Finnerty J.R."/>
            <person name="Technau U."/>
            <person name="Martindale M.Q."/>
            <person name="Rokhsar D.S."/>
        </authorList>
    </citation>
    <scope>NUCLEOTIDE SEQUENCE [LARGE SCALE GENOMIC DNA]</scope>
    <source>
        <strain evidence="13">CH2 X CH6</strain>
    </source>
</reference>
<dbReference type="HOGENOM" id="CLU_009579_11_5_1"/>
<feature type="domain" description="G-protein coupled receptors family 1 profile" evidence="11">
    <location>
        <begin position="1"/>
        <end position="239"/>
    </location>
</feature>
<gene>
    <name evidence="12" type="ORF">NEMVEDRAFT_v1g89027</name>
</gene>
<dbReference type="Pfam" id="PF00001">
    <property type="entry name" value="7tm_1"/>
    <property type="match status" value="1"/>
</dbReference>
<dbReference type="Gene3D" id="1.20.1070.10">
    <property type="entry name" value="Rhodopsin 7-helix transmembrane proteins"/>
    <property type="match status" value="1"/>
</dbReference>
<dbReference type="STRING" id="45351.A7RPR1"/>
<keyword evidence="7" id="KW-0675">Receptor</keyword>
<keyword evidence="2" id="KW-1003">Cell membrane</keyword>
<dbReference type="PANTHER" id="PTHR24246:SF27">
    <property type="entry name" value="ADENOSINE RECEPTOR, ISOFORM A"/>
    <property type="match status" value="1"/>
</dbReference>
<sequence>GNILTLIVFHLNKRLLRTRANYFLVNLAVADLLVGLIAVPMFTYYLGISGEYGGVVWNRYPFKISKVLDIFFGCASVFTITIIAIERVCSVCIPHIHRGVGSTAYFVVIVLVWMASAFVSLLNLLTVHKMIPFNAFFYTLLVLLCGSILIISVSYPVIGVRMKFRFANVDHHRKTTDQDRRLVLMLFLVTSLFILTWLPFHVLNTVTFFCMSCRFIPYEVPYFIKLLHYGNSLINPVIYSYLVPEFKKTISQLFKQKNASQCSQALYVSTY</sequence>
<feature type="transmembrane region" description="Helical" evidence="10">
    <location>
        <begin position="182"/>
        <end position="203"/>
    </location>
</feature>
<evidence type="ECO:0000256" key="4">
    <source>
        <dbReference type="ARBA" id="ARBA00022989"/>
    </source>
</evidence>
<dbReference type="OrthoDB" id="10071887at2759"/>
<feature type="non-terminal residue" evidence="12">
    <location>
        <position position="1"/>
    </location>
</feature>
<keyword evidence="5" id="KW-0297">G-protein coupled receptor</keyword>
<accession>A7RPR1</accession>
<dbReference type="GO" id="GO:0005886">
    <property type="term" value="C:plasma membrane"/>
    <property type="evidence" value="ECO:0000318"/>
    <property type="project" value="GO_Central"/>
</dbReference>
<evidence type="ECO:0000256" key="10">
    <source>
        <dbReference type="SAM" id="Phobius"/>
    </source>
</evidence>
<dbReference type="GO" id="GO:0007186">
    <property type="term" value="P:G protein-coupled receptor signaling pathway"/>
    <property type="evidence" value="ECO:0000318"/>
    <property type="project" value="GO_Central"/>
</dbReference>